<reference evidence="1" key="1">
    <citation type="submission" date="2023-04" db="EMBL/GenBank/DDBJ databases">
        <title>Draft Genome sequencing of Naganishia species isolated from polar environments using Oxford Nanopore Technology.</title>
        <authorList>
            <person name="Leo P."/>
            <person name="Venkateswaran K."/>
        </authorList>
    </citation>
    <scope>NUCLEOTIDE SEQUENCE</scope>
    <source>
        <strain evidence="1">DBVPG 5303</strain>
    </source>
</reference>
<dbReference type="Proteomes" id="UP001234202">
    <property type="component" value="Unassembled WGS sequence"/>
</dbReference>
<proteinExistence type="predicted"/>
<gene>
    <name evidence="1" type="ORF">QFC24_001117</name>
</gene>
<evidence type="ECO:0000313" key="2">
    <source>
        <dbReference type="Proteomes" id="UP001234202"/>
    </source>
</evidence>
<evidence type="ECO:0000313" key="1">
    <source>
        <dbReference type="EMBL" id="KAJ9127707.1"/>
    </source>
</evidence>
<dbReference type="EMBL" id="JASBWV010000002">
    <property type="protein sequence ID" value="KAJ9127707.1"/>
    <property type="molecule type" value="Genomic_DNA"/>
</dbReference>
<protein>
    <submittedName>
        <fullName evidence="1">Uncharacterized protein</fullName>
    </submittedName>
</protein>
<keyword evidence="2" id="KW-1185">Reference proteome</keyword>
<sequence>MERGKKTGNDNYALPRRQPHFDTASTAGRNSDDDDEMSIHYGGAGGGGGGDSSMRDDRSDAGYSVASSSARSRRVAQSYGDLYDTQASVGYRASPESTRGGGGRGRGSARGARGGRVADRFGDAPPTAAVSSQSTQRNQDGGRQIGRGAGRGRGGERGRGRGGQQQQQQARGAGTGRRQEQHQSRQQIPPPSANLPARPRDLSPTSAHIARVTSEAGSSNVQAQPQQQPQMQQASQGYNPMLGMSPFGWAPQAMGQMPMGMGMPGMPMGMPMGMMGGQMFSPYFAPQQQPQQQSQQSGGGGQQYPAQAQTQGQQGVPGMPAINPRFMQQYQQMMAQYQGQAQGQGQGQGGPQQQ</sequence>
<comment type="caution">
    <text evidence="1">The sequence shown here is derived from an EMBL/GenBank/DDBJ whole genome shotgun (WGS) entry which is preliminary data.</text>
</comment>
<accession>A0ACC2XWQ7</accession>
<name>A0ACC2XWQ7_9TREE</name>
<organism evidence="1 2">
    <name type="scientific">Naganishia onofrii</name>
    <dbReference type="NCBI Taxonomy" id="1851511"/>
    <lineage>
        <taxon>Eukaryota</taxon>
        <taxon>Fungi</taxon>
        <taxon>Dikarya</taxon>
        <taxon>Basidiomycota</taxon>
        <taxon>Agaricomycotina</taxon>
        <taxon>Tremellomycetes</taxon>
        <taxon>Filobasidiales</taxon>
        <taxon>Filobasidiaceae</taxon>
        <taxon>Naganishia</taxon>
    </lineage>
</organism>